<evidence type="ECO:0000256" key="8">
    <source>
        <dbReference type="SAM" id="SignalP"/>
    </source>
</evidence>
<dbReference type="KEGG" id="lpav:PLANPX_2483"/>
<keyword evidence="9" id="KW-0031">Aminopeptidase</keyword>
<keyword evidence="2 9" id="KW-0378">Hydrolase</keyword>
<evidence type="ECO:0000256" key="5">
    <source>
        <dbReference type="PIRSR" id="PIRSR600246-1"/>
    </source>
</evidence>
<accession>A0A5K7XDG0</accession>
<feature type="binding site" evidence="6">
    <location>
        <begin position="236"/>
        <end position="239"/>
    </location>
    <ligand>
        <name>substrate</name>
    </ligand>
</feature>
<dbReference type="GO" id="GO:0004177">
    <property type="term" value="F:aminopeptidase activity"/>
    <property type="evidence" value="ECO:0007669"/>
    <property type="project" value="UniProtKB-KW"/>
</dbReference>
<dbReference type="SUPFAM" id="SSF56235">
    <property type="entry name" value="N-terminal nucleophile aminohydrolases (Ntn hydrolases)"/>
    <property type="match status" value="1"/>
</dbReference>
<proteinExistence type="predicted"/>
<dbReference type="GO" id="GO:0006508">
    <property type="term" value="P:proteolysis"/>
    <property type="evidence" value="ECO:0007669"/>
    <property type="project" value="UniProtKB-KW"/>
</dbReference>
<dbReference type="InterPro" id="IPR000246">
    <property type="entry name" value="Peptidase_T2"/>
</dbReference>
<name>A0A5K7XDG0_9BACT</name>
<dbReference type="Proteomes" id="UP000326837">
    <property type="component" value="Chromosome"/>
</dbReference>
<organism evidence="9 10">
    <name type="scientific">Lacipirellula parvula</name>
    <dbReference type="NCBI Taxonomy" id="2650471"/>
    <lineage>
        <taxon>Bacteria</taxon>
        <taxon>Pseudomonadati</taxon>
        <taxon>Planctomycetota</taxon>
        <taxon>Planctomycetia</taxon>
        <taxon>Pirellulales</taxon>
        <taxon>Lacipirellulaceae</taxon>
        <taxon>Lacipirellula</taxon>
    </lineage>
</organism>
<dbReference type="FunFam" id="3.60.20.30:FF:000001">
    <property type="entry name" value="Isoaspartyl peptidase/L-asparaginase"/>
    <property type="match status" value="1"/>
</dbReference>
<dbReference type="CDD" id="cd04701">
    <property type="entry name" value="Asparaginase_2"/>
    <property type="match status" value="1"/>
</dbReference>
<sequence length="349" mass="36247">MNRLAAFAICHFAVGLIAASPAVAAEPAKYAIAIHGGAGGWADLTPEARKGIEQALEKSLTVGRDILAKGGSSLDAVEQSVRVLEDSPYFNAGHGVTYTATGQHQLDASIMNGADHTAGAVAGVSTVKNPISLARRVMTDTKHVLLAGDGAEKFAREVGAEIVSPDYFWTDRTRAEYEKAKAKAEAEARDGEAKPKTSQLAAPDHYGTVGCVALDTHGNLAAATSTGGLAMKKYGRIGDSPIIGAGTYADNKTCAISGTGVGELFIRNAVCYDVAARMRYADVSLADAAIVQVRDRLPKDTAGLIAVDHAGDLVAEFNTAAMPRGMADSSGRFEVAIEPEKSGDASNAR</sequence>
<evidence type="ECO:0000256" key="6">
    <source>
        <dbReference type="PIRSR" id="PIRSR600246-2"/>
    </source>
</evidence>
<dbReference type="PANTHER" id="PTHR10188:SF6">
    <property type="entry name" value="N(4)-(BETA-N-ACETYLGLUCOSAMINYL)-L-ASPARAGINASE"/>
    <property type="match status" value="1"/>
</dbReference>
<feature type="chain" id="PRO_5024841646" description="Isoaspartyl peptidase" evidence="8">
    <location>
        <begin position="25"/>
        <end position="349"/>
    </location>
</feature>
<dbReference type="Pfam" id="PF01112">
    <property type="entry name" value="Asparaginase_2"/>
    <property type="match status" value="1"/>
</dbReference>
<evidence type="ECO:0000313" key="9">
    <source>
        <dbReference type="EMBL" id="BBO32871.1"/>
    </source>
</evidence>
<feature type="active site" description="Nucleophile" evidence="5">
    <location>
        <position position="208"/>
    </location>
</feature>
<keyword evidence="1" id="KW-0645">Protease</keyword>
<keyword evidence="3" id="KW-0068">Autocatalytic cleavage</keyword>
<dbReference type="AlphaFoldDB" id="A0A5K7XDG0"/>
<feature type="site" description="Cleavage; by autolysis" evidence="7">
    <location>
        <begin position="207"/>
        <end position="208"/>
    </location>
</feature>
<dbReference type="RefSeq" id="WP_172991983.1">
    <property type="nucleotide sequence ID" value="NZ_AP021861.1"/>
</dbReference>
<feature type="binding site" evidence="6">
    <location>
        <begin position="259"/>
        <end position="262"/>
    </location>
    <ligand>
        <name>substrate</name>
    </ligand>
</feature>
<dbReference type="InterPro" id="IPR029055">
    <property type="entry name" value="Ntn_hydrolases_N"/>
</dbReference>
<evidence type="ECO:0000313" key="10">
    <source>
        <dbReference type="Proteomes" id="UP000326837"/>
    </source>
</evidence>
<keyword evidence="10" id="KW-1185">Reference proteome</keyword>
<evidence type="ECO:0000256" key="1">
    <source>
        <dbReference type="ARBA" id="ARBA00022670"/>
    </source>
</evidence>
<dbReference type="GO" id="GO:0016811">
    <property type="term" value="F:hydrolase activity, acting on carbon-nitrogen (but not peptide) bonds, in linear amides"/>
    <property type="evidence" value="ECO:0007669"/>
    <property type="project" value="UniProtKB-ARBA"/>
</dbReference>
<evidence type="ECO:0000256" key="4">
    <source>
        <dbReference type="ARBA" id="ARBA00069124"/>
    </source>
</evidence>
<reference evidence="10" key="1">
    <citation type="submission" date="2019-10" db="EMBL/GenBank/DDBJ databases">
        <title>Lacipirellula parvula gen. nov., sp. nov., representing a lineage of planctomycetes widespread in freshwater anoxic habitats, and description of the family Lacipirellulaceae.</title>
        <authorList>
            <person name="Dedysh S.N."/>
            <person name="Kulichevskaya I.S."/>
            <person name="Beletsky A.V."/>
            <person name="Rakitin A.L."/>
            <person name="Mardanov A.V."/>
            <person name="Ivanova A.A."/>
            <person name="Saltykova V.X."/>
            <person name="Rijpstra W.I.C."/>
            <person name="Sinninghe Damste J.S."/>
            <person name="Ravin N.V."/>
        </authorList>
    </citation>
    <scope>NUCLEOTIDE SEQUENCE [LARGE SCALE GENOMIC DNA]</scope>
    <source>
        <strain evidence="10">PX69</strain>
    </source>
</reference>
<dbReference type="Gene3D" id="3.60.20.30">
    <property type="entry name" value="(Glycosyl)asparaginase"/>
    <property type="match status" value="1"/>
</dbReference>
<keyword evidence="8" id="KW-0732">Signal</keyword>
<feature type="signal peptide" evidence="8">
    <location>
        <begin position="1"/>
        <end position="24"/>
    </location>
</feature>
<dbReference type="PANTHER" id="PTHR10188">
    <property type="entry name" value="L-ASPARAGINASE"/>
    <property type="match status" value="1"/>
</dbReference>
<dbReference type="EMBL" id="AP021861">
    <property type="protein sequence ID" value="BBO32871.1"/>
    <property type="molecule type" value="Genomic_DNA"/>
</dbReference>
<evidence type="ECO:0000256" key="2">
    <source>
        <dbReference type="ARBA" id="ARBA00022801"/>
    </source>
</evidence>
<gene>
    <name evidence="9" type="ORF">PLANPX_2483</name>
</gene>
<evidence type="ECO:0000256" key="3">
    <source>
        <dbReference type="ARBA" id="ARBA00022813"/>
    </source>
</evidence>
<evidence type="ECO:0000256" key="7">
    <source>
        <dbReference type="PIRSR" id="PIRSR600246-3"/>
    </source>
</evidence>
<protein>
    <recommendedName>
        <fullName evidence="4">Isoaspartyl peptidase</fullName>
    </recommendedName>
</protein>